<reference evidence="1 2" key="1">
    <citation type="submission" date="2020-03" db="EMBL/GenBank/DDBJ databases">
        <title>Dissostichus mawsoni Genome sequencing and assembly.</title>
        <authorList>
            <person name="Park H."/>
        </authorList>
    </citation>
    <scope>NUCLEOTIDE SEQUENCE [LARGE SCALE GENOMIC DNA]</scope>
    <source>
        <strain evidence="1">DM0001</strain>
        <tissue evidence="1">Muscle</tissue>
    </source>
</reference>
<evidence type="ECO:0000313" key="2">
    <source>
        <dbReference type="Proteomes" id="UP000518266"/>
    </source>
</evidence>
<gene>
    <name evidence="1" type="ORF">F7725_021784</name>
</gene>
<protein>
    <submittedName>
        <fullName evidence="1">Uncharacterized protein</fullName>
    </submittedName>
</protein>
<keyword evidence="2" id="KW-1185">Reference proteome</keyword>
<accession>A0A7J5ZC71</accession>
<dbReference type="Proteomes" id="UP000518266">
    <property type="component" value="Unassembled WGS sequence"/>
</dbReference>
<organism evidence="1 2">
    <name type="scientific">Dissostichus mawsoni</name>
    <name type="common">Antarctic cod</name>
    <dbReference type="NCBI Taxonomy" id="36200"/>
    <lineage>
        <taxon>Eukaryota</taxon>
        <taxon>Metazoa</taxon>
        <taxon>Chordata</taxon>
        <taxon>Craniata</taxon>
        <taxon>Vertebrata</taxon>
        <taxon>Euteleostomi</taxon>
        <taxon>Actinopterygii</taxon>
        <taxon>Neopterygii</taxon>
        <taxon>Teleostei</taxon>
        <taxon>Neoteleostei</taxon>
        <taxon>Acanthomorphata</taxon>
        <taxon>Eupercaria</taxon>
        <taxon>Perciformes</taxon>
        <taxon>Notothenioidei</taxon>
        <taxon>Nototheniidae</taxon>
        <taxon>Dissostichus</taxon>
    </lineage>
</organism>
<dbReference type="AlphaFoldDB" id="A0A7J5ZC71"/>
<sequence length="92" mass="10515">MRFEKERQKSKQTPLARLAEVIPCDRSAHVVMLWAGLSLILQNRLTLVQLWTPGPPACWAWPGPAQLGPQHGTTFTAHQRCVFLRLYIHSQE</sequence>
<name>A0A7J5ZC71_DISMA</name>
<dbReference type="EMBL" id="JAAKFY010000003">
    <property type="protein sequence ID" value="KAF3859385.1"/>
    <property type="molecule type" value="Genomic_DNA"/>
</dbReference>
<proteinExistence type="predicted"/>
<evidence type="ECO:0000313" key="1">
    <source>
        <dbReference type="EMBL" id="KAF3859385.1"/>
    </source>
</evidence>
<comment type="caution">
    <text evidence="1">The sequence shown here is derived from an EMBL/GenBank/DDBJ whole genome shotgun (WGS) entry which is preliminary data.</text>
</comment>